<comment type="similarity">
    <text evidence="2">Belongs to the type IB topoisomerase family.</text>
</comment>
<feature type="domain" description="DNA topoisomerase I catalytic core eukaryotic-type" evidence="7">
    <location>
        <begin position="82"/>
        <end position="289"/>
    </location>
</feature>
<evidence type="ECO:0000256" key="5">
    <source>
        <dbReference type="ARBA" id="ARBA00023125"/>
    </source>
</evidence>
<dbReference type="Gene3D" id="3.30.66.10">
    <property type="entry name" value="DNA topoisomerase I domain"/>
    <property type="match status" value="1"/>
</dbReference>
<keyword evidence="10" id="KW-1185">Reference proteome</keyword>
<protein>
    <recommendedName>
        <fullName evidence="3">DNA topoisomerase</fullName>
        <ecNumber evidence="3">5.6.2.1</ecNumber>
    </recommendedName>
</protein>
<dbReference type="Gene3D" id="3.90.15.10">
    <property type="entry name" value="Topoisomerase I, Chain A, domain 3"/>
    <property type="match status" value="1"/>
</dbReference>
<dbReference type="SUPFAM" id="SSF55869">
    <property type="entry name" value="DNA topoisomerase I domain"/>
    <property type="match status" value="1"/>
</dbReference>
<dbReference type="PRINTS" id="PR00416">
    <property type="entry name" value="EUTPISMRASEI"/>
</dbReference>
<dbReference type="GO" id="GO:0003677">
    <property type="term" value="F:DNA binding"/>
    <property type="evidence" value="ECO:0007669"/>
    <property type="project" value="UniProtKB-KW"/>
</dbReference>
<evidence type="ECO:0000259" key="7">
    <source>
        <dbReference type="Pfam" id="PF01028"/>
    </source>
</evidence>
<comment type="catalytic activity">
    <reaction evidence="1">
        <text>ATP-independent breakage of single-stranded DNA, followed by passage and rejoining.</text>
        <dbReference type="EC" id="5.6.2.1"/>
    </reaction>
</comment>
<keyword evidence="5" id="KW-0238">DNA-binding</keyword>
<dbReference type="InterPro" id="IPR049331">
    <property type="entry name" value="Top1B_N_bact"/>
</dbReference>
<reference evidence="9 10" key="1">
    <citation type="submission" date="2018-03" db="EMBL/GenBank/DDBJ databases">
        <title>Genomic Encyclopedia of Archaeal and Bacterial Type Strains, Phase II (KMG-II): from individual species to whole genera.</title>
        <authorList>
            <person name="Goeker M."/>
        </authorList>
    </citation>
    <scope>NUCLEOTIDE SEQUENCE [LARGE SCALE GENOMIC DNA]</scope>
    <source>
        <strain evidence="9 10">DSM 19711</strain>
    </source>
</reference>
<sequence length="370" mass="40120">MPRLRRVSVSSPGFSRRRRGTGWTYLDTAGDPVVDPVVVARVDALAIPPAYTDVWICPYPNGHLQAVGTDDRGRRQYRYHEQWRRERDRAKHDRVLEVAARLPAARERVAALLATGGLTRERVLAAAFRLLDLGFFRVGGDGYAEENGSYGLATLRRDHVHRRGDDLVFSYVAKSGKDRVAVVHDPAVGDVVRALKRRRGGGDDLLVWKRAGRGGWHDVTADDVNGFLRELMGPDVSAKDFRTWHATVLAAVALAVSLPAAGTPTARRRAVARACAEVSEYLGNTPGVCRSSYVDPRVIDLFGDGVTIAPALEDLGAGGFGHPATHGAVERAVLDLLHTDPDAVTRSIARGRRPVVASDRLSVPGAGRAA</sequence>
<evidence type="ECO:0000256" key="3">
    <source>
        <dbReference type="ARBA" id="ARBA00012891"/>
    </source>
</evidence>
<feature type="domain" description="DNA topoisomerase IB N-terminal" evidence="8">
    <location>
        <begin position="22"/>
        <end position="70"/>
    </location>
</feature>
<dbReference type="PROSITE" id="PS52038">
    <property type="entry name" value="TOPO_IB_2"/>
    <property type="match status" value="1"/>
</dbReference>
<dbReference type="AlphaFoldDB" id="A0A2T0R0J0"/>
<gene>
    <name evidence="9" type="ORF">CLV37_110185</name>
</gene>
<comment type="caution">
    <text evidence="9">The sequence shown here is derived from an EMBL/GenBank/DDBJ whole genome shotgun (WGS) entry which is preliminary data.</text>
</comment>
<dbReference type="EMBL" id="PVZF01000010">
    <property type="protein sequence ID" value="PRY12625.1"/>
    <property type="molecule type" value="Genomic_DNA"/>
</dbReference>
<evidence type="ECO:0000256" key="1">
    <source>
        <dbReference type="ARBA" id="ARBA00000213"/>
    </source>
</evidence>
<dbReference type="Gene3D" id="1.10.132.120">
    <property type="match status" value="1"/>
</dbReference>
<dbReference type="Pfam" id="PF01028">
    <property type="entry name" value="Topoisom_I"/>
    <property type="match status" value="1"/>
</dbReference>
<evidence type="ECO:0000313" key="10">
    <source>
        <dbReference type="Proteomes" id="UP000238083"/>
    </source>
</evidence>
<organism evidence="9 10">
    <name type="scientific">Kineococcus rhizosphaerae</name>
    <dbReference type="NCBI Taxonomy" id="559628"/>
    <lineage>
        <taxon>Bacteria</taxon>
        <taxon>Bacillati</taxon>
        <taxon>Actinomycetota</taxon>
        <taxon>Actinomycetes</taxon>
        <taxon>Kineosporiales</taxon>
        <taxon>Kineosporiaceae</taxon>
        <taxon>Kineococcus</taxon>
    </lineage>
</organism>
<evidence type="ECO:0000256" key="4">
    <source>
        <dbReference type="ARBA" id="ARBA00023029"/>
    </source>
</evidence>
<evidence type="ECO:0000256" key="2">
    <source>
        <dbReference type="ARBA" id="ARBA00006645"/>
    </source>
</evidence>
<accession>A0A2T0R0J0</accession>
<evidence type="ECO:0000313" key="9">
    <source>
        <dbReference type="EMBL" id="PRY12625.1"/>
    </source>
</evidence>
<keyword evidence="4" id="KW-0799">Topoisomerase</keyword>
<keyword evidence="6 9" id="KW-0413">Isomerase</keyword>
<dbReference type="Pfam" id="PF21338">
    <property type="entry name" value="Top1B_N_bact"/>
    <property type="match status" value="1"/>
</dbReference>
<dbReference type="SUPFAM" id="SSF56349">
    <property type="entry name" value="DNA breaking-rejoining enzymes"/>
    <property type="match status" value="1"/>
</dbReference>
<proteinExistence type="inferred from homology"/>
<dbReference type="InterPro" id="IPR001631">
    <property type="entry name" value="TopoI"/>
</dbReference>
<name>A0A2T0R0J0_9ACTN</name>
<dbReference type="Proteomes" id="UP000238083">
    <property type="component" value="Unassembled WGS sequence"/>
</dbReference>
<dbReference type="EC" id="5.6.2.1" evidence="3"/>
<dbReference type="RefSeq" id="WP_106213468.1">
    <property type="nucleotide sequence ID" value="NZ_PVZF01000010.1"/>
</dbReference>
<dbReference type="InterPro" id="IPR014711">
    <property type="entry name" value="TopoI_cat_a-hlx-sub_euk"/>
</dbReference>
<dbReference type="GO" id="GO:0003917">
    <property type="term" value="F:DNA topoisomerase type I (single strand cut, ATP-independent) activity"/>
    <property type="evidence" value="ECO:0007669"/>
    <property type="project" value="UniProtKB-EC"/>
</dbReference>
<dbReference type="OrthoDB" id="9778962at2"/>
<evidence type="ECO:0000259" key="8">
    <source>
        <dbReference type="Pfam" id="PF21338"/>
    </source>
</evidence>
<dbReference type="InterPro" id="IPR035447">
    <property type="entry name" value="DNA_topo_I_N_sf"/>
</dbReference>
<dbReference type="GO" id="GO:0006265">
    <property type="term" value="P:DNA topological change"/>
    <property type="evidence" value="ECO:0007669"/>
    <property type="project" value="InterPro"/>
</dbReference>
<dbReference type="InterPro" id="IPR011010">
    <property type="entry name" value="DNA_brk_join_enz"/>
</dbReference>
<dbReference type="InterPro" id="IPR013500">
    <property type="entry name" value="TopoI_cat_euk"/>
</dbReference>
<evidence type="ECO:0000256" key="6">
    <source>
        <dbReference type="ARBA" id="ARBA00023235"/>
    </source>
</evidence>